<gene>
    <name evidence="2" type="ORF">A500_19214</name>
</gene>
<proteinExistence type="predicted"/>
<keyword evidence="1" id="KW-0472">Membrane</keyword>
<dbReference type="AlphaFoldDB" id="R9BSD0"/>
<comment type="caution">
    <text evidence="2">The sequence shown here is derived from an EMBL/GenBank/DDBJ whole genome shotgun (WGS) entry which is preliminary data.</text>
</comment>
<name>R9BSD0_9CLOT</name>
<reference evidence="2 3" key="1">
    <citation type="submission" date="2013-03" db="EMBL/GenBank/DDBJ databases">
        <title>Whole genome shotgun sequencing of Clostridium sartagoforme AAU1.</title>
        <authorList>
            <person name="Joshi C.G."/>
            <person name="Duggirala S.M."/>
            <person name="Nathani N.M."/>
            <person name="Bhatt V.D."/>
            <person name="Patel A.K."/>
            <person name="Pandya P.R."/>
            <person name="KaPatel J.A."/>
        </authorList>
    </citation>
    <scope>NUCLEOTIDE SEQUENCE [LARGE SCALE GENOMIC DNA]</scope>
    <source>
        <strain evidence="2 3">AAU1</strain>
    </source>
</reference>
<evidence type="ECO:0000313" key="2">
    <source>
        <dbReference type="EMBL" id="EOR19973.1"/>
    </source>
</evidence>
<dbReference type="RefSeq" id="WP_016209050.1">
    <property type="nucleotide sequence ID" value="NZ_ASRV01000235.1"/>
</dbReference>
<keyword evidence="1" id="KW-1133">Transmembrane helix</keyword>
<evidence type="ECO:0000313" key="3">
    <source>
        <dbReference type="Proteomes" id="UP000013988"/>
    </source>
</evidence>
<organism evidence="2 3">
    <name type="scientific">Clostridium sartagoforme AAU1</name>
    <dbReference type="NCBI Taxonomy" id="1202534"/>
    <lineage>
        <taxon>Bacteria</taxon>
        <taxon>Bacillati</taxon>
        <taxon>Bacillota</taxon>
        <taxon>Clostridia</taxon>
        <taxon>Eubacteriales</taxon>
        <taxon>Clostridiaceae</taxon>
        <taxon>Clostridium</taxon>
    </lineage>
</organism>
<dbReference type="EMBL" id="ASRV01000235">
    <property type="protein sequence ID" value="EOR19973.1"/>
    <property type="molecule type" value="Genomic_DNA"/>
</dbReference>
<feature type="transmembrane region" description="Helical" evidence="1">
    <location>
        <begin position="56"/>
        <end position="76"/>
    </location>
</feature>
<feature type="transmembrane region" description="Helical" evidence="1">
    <location>
        <begin position="28"/>
        <end position="50"/>
    </location>
</feature>
<dbReference type="PATRIC" id="fig|1202534.3.peg.3832"/>
<evidence type="ECO:0000256" key="1">
    <source>
        <dbReference type="SAM" id="Phobius"/>
    </source>
</evidence>
<accession>R9BSD0</accession>
<protein>
    <submittedName>
        <fullName evidence="2">Uncharacterized protein</fullName>
    </submittedName>
</protein>
<sequence>MFETSGILNEEALKESKIHVISSKRRKFFIICSIVFSLLGLLSIVLGVAISDISYIVKGVFFEVLAIISIWVIFYVQNIFQKKI</sequence>
<dbReference type="Proteomes" id="UP000013988">
    <property type="component" value="Unassembled WGS sequence"/>
</dbReference>
<keyword evidence="1" id="KW-0812">Transmembrane</keyword>
<keyword evidence="3" id="KW-1185">Reference proteome</keyword>